<keyword evidence="3" id="KW-1185">Reference proteome</keyword>
<dbReference type="PANTHER" id="PTHR37808:SF1">
    <property type="entry name" value="SPORE GERMINATION PROTEIN-LIKE PROTEIN YDZR"/>
    <property type="match status" value="1"/>
</dbReference>
<protein>
    <submittedName>
        <fullName evidence="2">Spore germination protein PF</fullName>
    </submittedName>
</protein>
<sequence length="75" mass="7582">MSFMPAIVGPVAINSVGGGVINFGDSFYISPKSASKTSAGSGAFNTGNFIISNNGLSATNTIDPDINDQDIVANN</sequence>
<organism evidence="2 3">
    <name type="scientific">Sutcliffiella tianshenii</name>
    <dbReference type="NCBI Taxonomy" id="1463404"/>
    <lineage>
        <taxon>Bacteria</taxon>
        <taxon>Bacillati</taxon>
        <taxon>Bacillota</taxon>
        <taxon>Bacilli</taxon>
        <taxon>Bacillales</taxon>
        <taxon>Bacillaceae</taxon>
        <taxon>Sutcliffiella</taxon>
    </lineage>
</organism>
<dbReference type="EMBL" id="JAFBED010000005">
    <property type="protein sequence ID" value="MBM7620700.1"/>
    <property type="molecule type" value="Genomic_DNA"/>
</dbReference>
<gene>
    <name evidence="2" type="ORF">JOC95_002555</name>
</gene>
<dbReference type="Proteomes" id="UP000737402">
    <property type="component" value="Unassembled WGS sequence"/>
</dbReference>
<evidence type="ECO:0000313" key="3">
    <source>
        <dbReference type="Proteomes" id="UP000737402"/>
    </source>
</evidence>
<evidence type="ECO:0000256" key="1">
    <source>
        <dbReference type="ARBA" id="ARBA00008103"/>
    </source>
</evidence>
<comment type="similarity">
    <text evidence="1">Belongs to the GerPA/GerPF family.</text>
</comment>
<accession>A0ABS2P1A9</accession>
<comment type="caution">
    <text evidence="2">The sequence shown here is derived from an EMBL/GenBank/DDBJ whole genome shotgun (WGS) entry which is preliminary data.</text>
</comment>
<proteinExistence type="inferred from homology"/>
<dbReference type="PANTHER" id="PTHR37808">
    <property type="entry name" value="SPORE GERMINATION PROTEIN-LIKE PROTEIN YDZR-RELATED"/>
    <property type="match status" value="1"/>
</dbReference>
<evidence type="ECO:0000313" key="2">
    <source>
        <dbReference type="EMBL" id="MBM7620700.1"/>
    </source>
</evidence>
<dbReference type="InterPro" id="IPR019618">
    <property type="entry name" value="Spore_germination_GerPA"/>
</dbReference>
<name>A0ABS2P1A9_9BACI</name>
<dbReference type="Pfam" id="PF10676">
    <property type="entry name" value="gerPA"/>
    <property type="match status" value="1"/>
</dbReference>
<reference evidence="2 3" key="1">
    <citation type="submission" date="2021-01" db="EMBL/GenBank/DDBJ databases">
        <title>Genomic Encyclopedia of Type Strains, Phase IV (KMG-IV): sequencing the most valuable type-strain genomes for metagenomic binning, comparative biology and taxonomic classification.</title>
        <authorList>
            <person name="Goeker M."/>
        </authorList>
    </citation>
    <scope>NUCLEOTIDE SEQUENCE [LARGE SCALE GENOMIC DNA]</scope>
    <source>
        <strain evidence="2 3">DSM 25879</strain>
    </source>
</reference>